<dbReference type="Pfam" id="PF14421">
    <property type="entry name" value="LmjF365940-deam"/>
    <property type="match status" value="1"/>
</dbReference>
<evidence type="ECO:0008006" key="4">
    <source>
        <dbReference type="Google" id="ProtNLM"/>
    </source>
</evidence>
<proteinExistence type="predicted"/>
<dbReference type="AlphaFoldDB" id="A0A397BUX2"/>
<name>A0A397BUX2_APHAT</name>
<gene>
    <name evidence="2" type="ORF">DYB36_012239</name>
</gene>
<accession>A0A397BUX2</accession>
<evidence type="ECO:0000313" key="2">
    <source>
        <dbReference type="EMBL" id="RHY24543.1"/>
    </source>
</evidence>
<dbReference type="VEuPathDB" id="FungiDB:H257_12795"/>
<feature type="chain" id="PRO_5017310381" description="CMP/dCMP-type deaminase domain-containing protein" evidence="1">
    <location>
        <begin position="23"/>
        <end position="104"/>
    </location>
</feature>
<sequence length="104" mass="11141">MIQLSNEGLKLVLALVTTAVEASPKTSRKPKRPRTISCDASVPSIQAALDAVDASATTEKDLNPLAPCGACNEWLLKIAEANPSFKIVTFDSIDCDSVYIHQLL</sequence>
<reference evidence="2 3" key="1">
    <citation type="submission" date="2018-08" db="EMBL/GenBank/DDBJ databases">
        <title>Aphanomyces genome sequencing and annotation.</title>
        <authorList>
            <person name="Minardi D."/>
            <person name="Oidtmann B."/>
            <person name="Van Der Giezen M."/>
            <person name="Studholme D.J."/>
        </authorList>
    </citation>
    <scope>NUCLEOTIDE SEQUENCE [LARGE SCALE GENOMIC DNA]</scope>
    <source>
        <strain evidence="2 3">Kv</strain>
    </source>
</reference>
<evidence type="ECO:0000256" key="1">
    <source>
        <dbReference type="SAM" id="SignalP"/>
    </source>
</evidence>
<dbReference type="EMBL" id="QUSZ01001835">
    <property type="protein sequence ID" value="RHY24543.1"/>
    <property type="molecule type" value="Genomic_DNA"/>
</dbReference>
<dbReference type="InterPro" id="IPR032723">
    <property type="entry name" value="Deaminase_LmjF365940"/>
</dbReference>
<keyword evidence="1" id="KW-0732">Signal</keyword>
<dbReference type="Proteomes" id="UP000265427">
    <property type="component" value="Unassembled WGS sequence"/>
</dbReference>
<organism evidence="2 3">
    <name type="scientific">Aphanomyces astaci</name>
    <name type="common">Crayfish plague agent</name>
    <dbReference type="NCBI Taxonomy" id="112090"/>
    <lineage>
        <taxon>Eukaryota</taxon>
        <taxon>Sar</taxon>
        <taxon>Stramenopiles</taxon>
        <taxon>Oomycota</taxon>
        <taxon>Saprolegniomycetes</taxon>
        <taxon>Saprolegniales</taxon>
        <taxon>Verrucalvaceae</taxon>
        <taxon>Aphanomyces</taxon>
    </lineage>
</organism>
<comment type="caution">
    <text evidence="2">The sequence shown here is derived from an EMBL/GenBank/DDBJ whole genome shotgun (WGS) entry which is preliminary data.</text>
</comment>
<protein>
    <recommendedName>
        <fullName evidence="4">CMP/dCMP-type deaminase domain-containing protein</fullName>
    </recommendedName>
</protein>
<feature type="signal peptide" evidence="1">
    <location>
        <begin position="1"/>
        <end position="22"/>
    </location>
</feature>
<evidence type="ECO:0000313" key="3">
    <source>
        <dbReference type="Proteomes" id="UP000265427"/>
    </source>
</evidence>